<keyword evidence="3" id="KW-0808">Transferase</keyword>
<dbReference type="InterPro" id="IPR000700">
    <property type="entry name" value="PAS-assoc_C"/>
</dbReference>
<organism evidence="3 4">
    <name type="scientific">Candidatus Methanofastidiosum methylothiophilum</name>
    <dbReference type="NCBI Taxonomy" id="1705564"/>
    <lineage>
        <taxon>Archaea</taxon>
        <taxon>Methanobacteriati</taxon>
        <taxon>Methanobacteriota</taxon>
        <taxon>Stenosarchaea group</taxon>
        <taxon>Candidatus Methanofastidiosia</taxon>
        <taxon>Candidatus Methanofastidiosales</taxon>
        <taxon>Candidatus Methanofastidiosaceae</taxon>
        <taxon>Candidatus Methanofastidiosum</taxon>
    </lineage>
</organism>
<feature type="domain" description="PAC" evidence="2">
    <location>
        <begin position="94"/>
        <end position="146"/>
    </location>
</feature>
<evidence type="ECO:0000313" key="3">
    <source>
        <dbReference type="EMBL" id="KYC50102.1"/>
    </source>
</evidence>
<dbReference type="InterPro" id="IPR035965">
    <property type="entry name" value="PAS-like_dom_sf"/>
</dbReference>
<proteinExistence type="predicted"/>
<reference evidence="3 4" key="1">
    <citation type="journal article" date="2016" name="ISME J.">
        <title>Chasing the elusive Euryarchaeota class WSA2: genomes reveal a uniquely fastidious methyl-reducing methanogen.</title>
        <authorList>
            <person name="Nobu M.K."/>
            <person name="Narihiro T."/>
            <person name="Kuroda K."/>
            <person name="Mei R."/>
            <person name="Liu W.T."/>
        </authorList>
    </citation>
    <scope>NUCLEOTIDE SEQUENCE [LARGE SCALE GENOMIC DNA]</scope>
    <source>
        <strain evidence="3">U1lsi0528_Bin055</strain>
    </source>
</reference>
<dbReference type="GO" id="GO:0000155">
    <property type="term" value="F:phosphorelay sensor kinase activity"/>
    <property type="evidence" value="ECO:0007669"/>
    <property type="project" value="InterPro"/>
</dbReference>
<protein>
    <submittedName>
        <fullName evidence="3">Sensory histidine kinase AtoS</fullName>
    </submittedName>
</protein>
<feature type="domain" description="PAC" evidence="2">
    <location>
        <begin position="341"/>
        <end position="392"/>
    </location>
</feature>
<dbReference type="InterPro" id="IPR003661">
    <property type="entry name" value="HisK_dim/P_dom"/>
</dbReference>
<evidence type="ECO:0000259" key="1">
    <source>
        <dbReference type="PROSITE" id="PS50112"/>
    </source>
</evidence>
<dbReference type="PANTHER" id="PTHR44757:SF2">
    <property type="entry name" value="BIOFILM ARCHITECTURE MAINTENANCE PROTEIN MBAA"/>
    <property type="match status" value="1"/>
</dbReference>
<dbReference type="NCBIfam" id="TIGR00229">
    <property type="entry name" value="sensory_box"/>
    <property type="match status" value="2"/>
</dbReference>
<evidence type="ECO:0000313" key="4">
    <source>
        <dbReference type="Proteomes" id="UP000075398"/>
    </source>
</evidence>
<feature type="domain" description="PAS" evidence="1">
    <location>
        <begin position="21"/>
        <end position="91"/>
    </location>
</feature>
<dbReference type="InterPro" id="IPR000014">
    <property type="entry name" value="PAS"/>
</dbReference>
<dbReference type="PROSITE" id="PS50112">
    <property type="entry name" value="PAS"/>
    <property type="match status" value="1"/>
</dbReference>
<sequence>MDNELKSKEQLLEDIVELKEKYQCYKFLFDNAPLSYISVDEDGRIIKANRACLEYLNYSEEELIGNYLKNLISPDYIEDFISFYDNFLEKGIAKDIEFEMLKKDGTKILFSLNGKIAYDSKGHYIKGHFILNDIKEKRRILDAITASRKRLYSLLEELPAYVCVYGPDLSIKFVNRYLRDNFDLADGKSCHKIFHGFEDRNQEPCVSCPVLKVFSNEKINISERTQVNGKTYQIYDFPFKDYDGAMLTVEMGIDITERKKIQEELQTRENTLNGIFAAAPVGIGLLTDRKIQWCNSRMCQITGYSYEELIKNHTKYFYESENEYSRVGSELELCHNENKIVDIETRWKRKDGTVFDCHLRSSPLDSLRPENGNIITIMDITDRKKAQIQLEENIQYIAFLIDNIRNPLSIISGYAELKIEDEKMNKRILNQVDKIEDLIEGLDKGWIDSEDTKEFLRSFM</sequence>
<comment type="caution">
    <text evidence="3">The sequence shown here is derived from an EMBL/GenBank/DDBJ whole genome shotgun (WGS) entry which is preliminary data.</text>
</comment>
<dbReference type="Proteomes" id="UP000075398">
    <property type="component" value="Unassembled WGS sequence"/>
</dbReference>
<dbReference type="EMBL" id="LNGC01000080">
    <property type="protein sequence ID" value="KYC50102.1"/>
    <property type="molecule type" value="Genomic_DNA"/>
</dbReference>
<dbReference type="SMART" id="SM00091">
    <property type="entry name" value="PAS"/>
    <property type="match status" value="3"/>
</dbReference>
<dbReference type="CDD" id="cd00082">
    <property type="entry name" value="HisKA"/>
    <property type="match status" value="1"/>
</dbReference>
<keyword evidence="3" id="KW-0418">Kinase</keyword>
<dbReference type="SUPFAM" id="SSF55785">
    <property type="entry name" value="PYP-like sensor domain (PAS domain)"/>
    <property type="match status" value="3"/>
</dbReference>
<dbReference type="SMART" id="SM00086">
    <property type="entry name" value="PAC"/>
    <property type="match status" value="2"/>
</dbReference>
<dbReference type="PANTHER" id="PTHR44757">
    <property type="entry name" value="DIGUANYLATE CYCLASE DGCP"/>
    <property type="match status" value="1"/>
</dbReference>
<gene>
    <name evidence="3" type="ORF">AMQ22_01512</name>
</gene>
<dbReference type="InterPro" id="IPR001610">
    <property type="entry name" value="PAC"/>
</dbReference>
<dbReference type="Gene3D" id="3.30.450.20">
    <property type="entry name" value="PAS domain"/>
    <property type="match status" value="3"/>
</dbReference>
<dbReference type="AlphaFoldDB" id="A0A150IYV9"/>
<accession>A0A150IYV9</accession>
<dbReference type="InterPro" id="IPR052155">
    <property type="entry name" value="Biofilm_reg_signaling"/>
</dbReference>
<name>A0A150IYV9_9EURY</name>
<evidence type="ECO:0000259" key="2">
    <source>
        <dbReference type="PROSITE" id="PS50113"/>
    </source>
</evidence>
<dbReference type="CDD" id="cd00130">
    <property type="entry name" value="PAS"/>
    <property type="match status" value="2"/>
</dbReference>
<dbReference type="PROSITE" id="PS50113">
    <property type="entry name" value="PAC"/>
    <property type="match status" value="2"/>
</dbReference>
<dbReference type="Pfam" id="PF13426">
    <property type="entry name" value="PAS_9"/>
    <property type="match status" value="2"/>
</dbReference>